<dbReference type="EMBL" id="PUHY01000015">
    <property type="protein sequence ID" value="PQO29600.1"/>
    <property type="molecule type" value="Genomic_DNA"/>
</dbReference>
<dbReference type="Proteomes" id="UP000238322">
    <property type="component" value="Unassembled WGS sequence"/>
</dbReference>
<dbReference type="AlphaFoldDB" id="A0A2S8FBV5"/>
<dbReference type="InterPro" id="IPR036514">
    <property type="entry name" value="SGNH_hydro_sf"/>
</dbReference>
<dbReference type="RefSeq" id="WP_105332794.1">
    <property type="nucleotide sequence ID" value="NZ_PUHY01000015.1"/>
</dbReference>
<dbReference type="SUPFAM" id="SSF52266">
    <property type="entry name" value="SGNH hydrolase"/>
    <property type="match status" value="1"/>
</dbReference>
<dbReference type="InterPro" id="IPR013830">
    <property type="entry name" value="SGNH_hydro"/>
</dbReference>
<dbReference type="CDD" id="cd01820">
    <property type="entry name" value="PAF_acetylesterase_like"/>
    <property type="match status" value="1"/>
</dbReference>
<comment type="similarity">
    <text evidence="1">Belongs to the 'GDSL' lipolytic enzyme family. Platelet-activating factor acetylhydrolase IB beta/gamma subunits subfamily.</text>
</comment>
<proteinExistence type="inferred from homology"/>
<evidence type="ECO:0000256" key="1">
    <source>
        <dbReference type="ARBA" id="ARBA00038184"/>
    </source>
</evidence>
<dbReference type="GO" id="GO:0016788">
    <property type="term" value="F:hydrolase activity, acting on ester bonds"/>
    <property type="evidence" value="ECO:0007669"/>
    <property type="project" value="UniProtKB-ARBA"/>
</dbReference>
<dbReference type="PANTHER" id="PTHR11852:SF0">
    <property type="entry name" value="PLATELET-ACTIVATING FACTOR ACETYLHYDROLASE IB SUBUNIT BETA HOMOLOG"/>
    <property type="match status" value="1"/>
</dbReference>
<evidence type="ECO:0000313" key="4">
    <source>
        <dbReference type="EMBL" id="PQO29600.1"/>
    </source>
</evidence>
<sequence length="243" mass="27278">MRSFACLLAAFMLAAPAWAQDAAKTETIEALNPVSRPNDWWTQRHQEKLEAIKKADKIDVVFIGDSITHGWERSGQKTWNETFASLHPLNIGYGGDRTEHVLWRFENGELDGYSPKVAVIMIGTNNTGHRKEKSEDTAAGVKAIVEKLHEKHPETKVLLLAIFPRGATTDDPLRKLNDGANAIIEEEMKDKDYVTFLNINDVFLTDDGTLPKKIMPDLLHPKEEGYKLWADAISGKLNEMLGK</sequence>
<feature type="domain" description="SGNH hydrolase-type esterase" evidence="3">
    <location>
        <begin position="62"/>
        <end position="228"/>
    </location>
</feature>
<evidence type="ECO:0000256" key="2">
    <source>
        <dbReference type="SAM" id="SignalP"/>
    </source>
</evidence>
<dbReference type="OrthoDB" id="2513075at2"/>
<dbReference type="PANTHER" id="PTHR11852">
    <property type="entry name" value="PLATELET-ACTIVATING FACTOR ACETYLHYDROLASE"/>
    <property type="match status" value="1"/>
</dbReference>
<feature type="signal peptide" evidence="2">
    <location>
        <begin position="1"/>
        <end position="19"/>
    </location>
</feature>
<organism evidence="4 5">
    <name type="scientific">Blastopirellula marina</name>
    <dbReference type="NCBI Taxonomy" id="124"/>
    <lineage>
        <taxon>Bacteria</taxon>
        <taxon>Pseudomonadati</taxon>
        <taxon>Planctomycetota</taxon>
        <taxon>Planctomycetia</taxon>
        <taxon>Pirellulales</taxon>
        <taxon>Pirellulaceae</taxon>
        <taxon>Blastopirellula</taxon>
    </lineage>
</organism>
<gene>
    <name evidence="4" type="ORF">C5Y83_26440</name>
</gene>
<accession>A0A2S8FBV5</accession>
<protein>
    <submittedName>
        <fullName evidence="4">Acetylglucosamine-6-sulfatase</fullName>
    </submittedName>
</protein>
<comment type="caution">
    <text evidence="4">The sequence shown here is derived from an EMBL/GenBank/DDBJ whole genome shotgun (WGS) entry which is preliminary data.</text>
</comment>
<keyword evidence="2" id="KW-0732">Signal</keyword>
<evidence type="ECO:0000313" key="5">
    <source>
        <dbReference type="Proteomes" id="UP000238322"/>
    </source>
</evidence>
<dbReference type="Gene3D" id="3.40.50.1110">
    <property type="entry name" value="SGNH hydrolase"/>
    <property type="match status" value="1"/>
</dbReference>
<feature type="chain" id="PRO_5015499769" evidence="2">
    <location>
        <begin position="20"/>
        <end position="243"/>
    </location>
</feature>
<reference evidence="4 5" key="1">
    <citation type="submission" date="2018-02" db="EMBL/GenBank/DDBJ databases">
        <title>Comparative genomes isolates from brazilian mangrove.</title>
        <authorList>
            <person name="Araujo J.E."/>
            <person name="Taketani R.G."/>
            <person name="Silva M.C.P."/>
            <person name="Loureco M.V."/>
            <person name="Andreote F.D."/>
        </authorList>
    </citation>
    <scope>NUCLEOTIDE SEQUENCE [LARGE SCALE GENOMIC DNA]</scope>
    <source>
        <strain evidence="4 5">Hex-1 MGV</strain>
    </source>
</reference>
<name>A0A2S8FBV5_9BACT</name>
<dbReference type="Pfam" id="PF13472">
    <property type="entry name" value="Lipase_GDSL_2"/>
    <property type="match status" value="1"/>
</dbReference>
<evidence type="ECO:0000259" key="3">
    <source>
        <dbReference type="Pfam" id="PF13472"/>
    </source>
</evidence>